<proteinExistence type="predicted"/>
<sequence length="82" mass="9077">MGHFVVGFILVPLLIVVGAVFLLARLFSGAFSRSEPEAKVDETRMVQEIYTKLSRMEDRVDVLETLLYEAGGKGKEGSDETL</sequence>
<reference evidence="2 3" key="1">
    <citation type="journal article" date="2018" name="Sci. Adv.">
        <title>Multi-heme cytochromes provide a pathway for survival in energy-limited environments.</title>
        <authorList>
            <person name="Deng X."/>
            <person name="Dohmae N."/>
            <person name="Nealson K.H."/>
            <person name="Hashimoto K."/>
            <person name="Okamoto A."/>
        </authorList>
    </citation>
    <scope>NUCLEOTIDE SEQUENCE [LARGE SCALE GENOMIC DNA]</scope>
    <source>
        <strain evidence="2 3">IS5</strain>
    </source>
</reference>
<evidence type="ECO:0000313" key="2">
    <source>
        <dbReference type="EMBL" id="BBD06786.1"/>
    </source>
</evidence>
<dbReference type="AlphaFoldDB" id="A0A2Z6AUC5"/>
<organism evidence="2 3">
    <name type="scientific">Desulfovibrio ferrophilus</name>
    <dbReference type="NCBI Taxonomy" id="241368"/>
    <lineage>
        <taxon>Bacteria</taxon>
        <taxon>Pseudomonadati</taxon>
        <taxon>Thermodesulfobacteriota</taxon>
        <taxon>Desulfovibrionia</taxon>
        <taxon>Desulfovibrionales</taxon>
        <taxon>Desulfovibrionaceae</taxon>
        <taxon>Desulfovibrio</taxon>
    </lineage>
</organism>
<keyword evidence="3" id="KW-1185">Reference proteome</keyword>
<dbReference type="OrthoDB" id="5423081at2"/>
<evidence type="ECO:0000256" key="1">
    <source>
        <dbReference type="SAM" id="Phobius"/>
    </source>
</evidence>
<gene>
    <name evidence="2" type="ORF">DFE_0060</name>
</gene>
<dbReference type="EMBL" id="AP017378">
    <property type="protein sequence ID" value="BBD06786.1"/>
    <property type="molecule type" value="Genomic_DNA"/>
</dbReference>
<evidence type="ECO:0000313" key="3">
    <source>
        <dbReference type="Proteomes" id="UP000269883"/>
    </source>
</evidence>
<keyword evidence="1" id="KW-0472">Membrane</keyword>
<feature type="transmembrane region" description="Helical" evidence="1">
    <location>
        <begin position="6"/>
        <end position="27"/>
    </location>
</feature>
<protein>
    <submittedName>
        <fullName evidence="2">Putative phage shock protein</fullName>
    </submittedName>
</protein>
<dbReference type="KEGG" id="dfl:DFE_0060"/>
<keyword evidence="1" id="KW-0812">Transmembrane</keyword>
<accession>A0A2Z6AUC5</accession>
<name>A0A2Z6AUC5_9BACT</name>
<keyword evidence="1" id="KW-1133">Transmembrane helix</keyword>
<dbReference type="Proteomes" id="UP000269883">
    <property type="component" value="Chromosome"/>
</dbReference>
<dbReference type="RefSeq" id="WP_126375597.1">
    <property type="nucleotide sequence ID" value="NZ_AP017378.1"/>
</dbReference>